<dbReference type="PRINTS" id="PR00047">
    <property type="entry name" value="STROIDFINGER"/>
</dbReference>
<reference evidence="14 15" key="1">
    <citation type="journal article" date="2017" name="Curr. Biol.">
        <title>Genome architecture and evolution of a unichromosomal asexual nematode.</title>
        <authorList>
            <person name="Fradin H."/>
            <person name="Zegar C."/>
            <person name="Gutwein M."/>
            <person name="Lucas J."/>
            <person name="Kovtun M."/>
            <person name="Corcoran D."/>
            <person name="Baugh L.R."/>
            <person name="Kiontke K."/>
            <person name="Gunsalus K."/>
            <person name="Fitch D.H."/>
            <person name="Piano F."/>
        </authorList>
    </citation>
    <scope>NUCLEOTIDE SEQUENCE [LARGE SCALE GENOMIC DNA]</scope>
    <source>
        <strain evidence="14">PF1309</strain>
    </source>
</reference>
<dbReference type="InterPro" id="IPR035500">
    <property type="entry name" value="NHR-like_dom_sf"/>
</dbReference>
<dbReference type="AlphaFoldDB" id="A0A2A2KT88"/>
<evidence type="ECO:0000313" key="15">
    <source>
        <dbReference type="Proteomes" id="UP000218231"/>
    </source>
</evidence>
<gene>
    <name evidence="14" type="ORF">WR25_14083</name>
</gene>
<evidence type="ECO:0000313" key="14">
    <source>
        <dbReference type="EMBL" id="PAV77162.1"/>
    </source>
</evidence>
<dbReference type="GO" id="GO:0008270">
    <property type="term" value="F:zinc ion binding"/>
    <property type="evidence" value="ECO:0007669"/>
    <property type="project" value="UniProtKB-KW"/>
</dbReference>
<evidence type="ECO:0000256" key="11">
    <source>
        <dbReference type="RuleBase" id="RU004334"/>
    </source>
</evidence>
<evidence type="ECO:0000256" key="8">
    <source>
        <dbReference type="ARBA" id="ARBA00023163"/>
    </source>
</evidence>
<dbReference type="GO" id="GO:0003700">
    <property type="term" value="F:DNA-binding transcription factor activity"/>
    <property type="evidence" value="ECO:0007669"/>
    <property type="project" value="InterPro"/>
</dbReference>
<keyword evidence="8 11" id="KW-0804">Transcription</keyword>
<dbReference type="GO" id="GO:0005634">
    <property type="term" value="C:nucleus"/>
    <property type="evidence" value="ECO:0007669"/>
    <property type="project" value="UniProtKB-SubCell"/>
</dbReference>
<feature type="domain" description="NR LBD" evidence="13">
    <location>
        <begin position="281"/>
        <end position="543"/>
    </location>
</feature>
<comment type="caution">
    <text evidence="14">The sequence shown here is derived from an EMBL/GenBank/DDBJ whole genome shotgun (WGS) entry which is preliminary data.</text>
</comment>
<evidence type="ECO:0000256" key="3">
    <source>
        <dbReference type="ARBA" id="ARBA00022723"/>
    </source>
</evidence>
<dbReference type="SUPFAM" id="SSF48508">
    <property type="entry name" value="Nuclear receptor ligand-binding domain"/>
    <property type="match status" value="1"/>
</dbReference>
<dbReference type="PROSITE" id="PS00031">
    <property type="entry name" value="NUCLEAR_REC_DBD_1"/>
    <property type="match status" value="1"/>
</dbReference>
<evidence type="ECO:0000256" key="2">
    <source>
        <dbReference type="ARBA" id="ARBA00005993"/>
    </source>
</evidence>
<evidence type="ECO:0000259" key="12">
    <source>
        <dbReference type="PROSITE" id="PS51030"/>
    </source>
</evidence>
<evidence type="ECO:0000256" key="4">
    <source>
        <dbReference type="ARBA" id="ARBA00022771"/>
    </source>
</evidence>
<dbReference type="OrthoDB" id="9984314at2759"/>
<evidence type="ECO:0000256" key="7">
    <source>
        <dbReference type="ARBA" id="ARBA00023125"/>
    </source>
</evidence>
<dbReference type="InterPro" id="IPR000536">
    <property type="entry name" value="Nucl_hrmn_rcpt_lig-bd"/>
</dbReference>
<dbReference type="SMART" id="SM00399">
    <property type="entry name" value="ZnF_C4"/>
    <property type="match status" value="1"/>
</dbReference>
<keyword evidence="3 11" id="KW-0479">Metal-binding</keyword>
<keyword evidence="9 11" id="KW-0675">Receptor</keyword>
<dbReference type="Gene3D" id="1.10.565.10">
    <property type="entry name" value="Retinoid X Receptor"/>
    <property type="match status" value="1"/>
</dbReference>
<protein>
    <recommendedName>
        <fullName evidence="16">Nuclear receptor domain-containing protein</fullName>
    </recommendedName>
</protein>
<dbReference type="Pfam" id="PF00105">
    <property type="entry name" value="zf-C4"/>
    <property type="match status" value="1"/>
</dbReference>
<dbReference type="PROSITE" id="PS51030">
    <property type="entry name" value="NUCLEAR_REC_DBD_2"/>
    <property type="match status" value="1"/>
</dbReference>
<dbReference type="InterPro" id="IPR001723">
    <property type="entry name" value="Nuclear_hrmn_rcpt"/>
</dbReference>
<dbReference type="FunFam" id="3.30.50.10:FF:000030">
    <property type="entry name" value="Nuclear Hormone Receptor family"/>
    <property type="match status" value="1"/>
</dbReference>
<proteinExistence type="inferred from homology"/>
<dbReference type="SUPFAM" id="SSF57716">
    <property type="entry name" value="Glucocorticoid receptor-like (DNA-binding domain)"/>
    <property type="match status" value="1"/>
</dbReference>
<accession>A0A2A2KT88</accession>
<dbReference type="InterPro" id="IPR001628">
    <property type="entry name" value="Znf_hrmn_rcpt"/>
</dbReference>
<dbReference type="STRING" id="2018661.A0A2A2KT88"/>
<comment type="similarity">
    <text evidence="2 11">Belongs to the nuclear hormone receptor family.</text>
</comment>
<keyword evidence="7 11" id="KW-0238">DNA-binding</keyword>
<sequence length="543" mass="61940">MSFDPPIFDAPHNYNFDCNYQQLHGDSFGIRDNFPPVPGQINLGLEFREHTDTPNSTTTEGSVTATLPEFPFELASFEPKKEIIQLDEEEQEILDYTQVKPLNHQFTDLRQENNKTVSKISSVPRNICPPECLICGEPANGYHYGVASCNGCKTFFRRSVLGNRTYKCKGNGKCMQDMAKSRTHCKACRLTKCLDMGMTPLAMEKPPPTLNEFLKNKRIKVEIDPDMPSTSKIQPPLRPDDGGINAIIDGLMYLELKAENFRASAYNPWPHSIPGLYQSVTTESLISLGDRMGPMKNWPIDPAEPALDNSNRSLNGENPDEFLAHRKMWLAFDIMTAVEWAKTFPFLHQLTPNDRTILLRATALILMDMASSYFSYSNNTNYLMFPDGTNIYRHPKVPPPWSNKEAIESRKRCRDFMRGNGENRDAMTKMLNMGINVFFRNTLDKQEYVLLKAIFLTNNAVSGLSEFAQNLLAKERKKYADALLRYCQQKHGMVEGASRYAAIISLVRTFEEMSKMQKDHHVVFKIFVPKHQQIQIIDEVMSD</sequence>
<dbReference type="GO" id="GO:0043565">
    <property type="term" value="F:sequence-specific DNA binding"/>
    <property type="evidence" value="ECO:0007669"/>
    <property type="project" value="InterPro"/>
</dbReference>
<dbReference type="Gene3D" id="3.30.50.10">
    <property type="entry name" value="Erythroid Transcription Factor GATA-1, subunit A"/>
    <property type="match status" value="1"/>
</dbReference>
<evidence type="ECO:0000256" key="10">
    <source>
        <dbReference type="ARBA" id="ARBA00023242"/>
    </source>
</evidence>
<keyword evidence="6 11" id="KW-0805">Transcription regulation</keyword>
<keyword evidence="4 11" id="KW-0863">Zinc-finger</keyword>
<keyword evidence="5 11" id="KW-0862">Zinc</keyword>
<evidence type="ECO:0000256" key="6">
    <source>
        <dbReference type="ARBA" id="ARBA00023015"/>
    </source>
</evidence>
<dbReference type="InterPro" id="IPR013088">
    <property type="entry name" value="Znf_NHR/GATA"/>
</dbReference>
<dbReference type="SMART" id="SM00430">
    <property type="entry name" value="HOLI"/>
    <property type="match status" value="1"/>
</dbReference>
<dbReference type="CDD" id="cd06916">
    <property type="entry name" value="NR_DBD_like"/>
    <property type="match status" value="1"/>
</dbReference>
<comment type="subcellular location">
    <subcellularLocation>
        <location evidence="1 11">Nucleus</location>
    </subcellularLocation>
</comment>
<evidence type="ECO:0000259" key="13">
    <source>
        <dbReference type="PROSITE" id="PS51843"/>
    </source>
</evidence>
<evidence type="ECO:0008006" key="16">
    <source>
        <dbReference type="Google" id="ProtNLM"/>
    </source>
</evidence>
<dbReference type="Proteomes" id="UP000218231">
    <property type="component" value="Unassembled WGS sequence"/>
</dbReference>
<dbReference type="PROSITE" id="PS51843">
    <property type="entry name" value="NR_LBD"/>
    <property type="match status" value="1"/>
</dbReference>
<dbReference type="Pfam" id="PF00104">
    <property type="entry name" value="Hormone_recep"/>
    <property type="match status" value="1"/>
</dbReference>
<evidence type="ECO:0000256" key="9">
    <source>
        <dbReference type="ARBA" id="ARBA00023170"/>
    </source>
</evidence>
<dbReference type="PANTHER" id="PTHR24083">
    <property type="entry name" value="NUCLEAR HORMONE RECEPTOR"/>
    <property type="match status" value="1"/>
</dbReference>
<name>A0A2A2KT88_9BILA</name>
<dbReference type="EMBL" id="LIAE01007753">
    <property type="protein sequence ID" value="PAV77162.1"/>
    <property type="molecule type" value="Genomic_DNA"/>
</dbReference>
<keyword evidence="10 11" id="KW-0539">Nucleus</keyword>
<keyword evidence="15" id="KW-1185">Reference proteome</keyword>
<feature type="domain" description="Nuclear receptor" evidence="12">
    <location>
        <begin position="129"/>
        <end position="205"/>
    </location>
</feature>
<evidence type="ECO:0000256" key="1">
    <source>
        <dbReference type="ARBA" id="ARBA00004123"/>
    </source>
</evidence>
<organism evidence="14 15">
    <name type="scientific">Diploscapter pachys</name>
    <dbReference type="NCBI Taxonomy" id="2018661"/>
    <lineage>
        <taxon>Eukaryota</taxon>
        <taxon>Metazoa</taxon>
        <taxon>Ecdysozoa</taxon>
        <taxon>Nematoda</taxon>
        <taxon>Chromadorea</taxon>
        <taxon>Rhabditida</taxon>
        <taxon>Rhabditina</taxon>
        <taxon>Rhabditomorpha</taxon>
        <taxon>Rhabditoidea</taxon>
        <taxon>Rhabditidae</taxon>
        <taxon>Diploscapter</taxon>
    </lineage>
</organism>
<evidence type="ECO:0000256" key="5">
    <source>
        <dbReference type="ARBA" id="ARBA00022833"/>
    </source>
</evidence>
<dbReference type="PRINTS" id="PR00398">
    <property type="entry name" value="STRDHORMONER"/>
</dbReference>
<dbReference type="InterPro" id="IPR050274">
    <property type="entry name" value="Nuclear_hormone_rcpt_NR2"/>
</dbReference>